<sequence length="78" mass="8286">MQQQLHESSPEIRRTLTALERGLEADDEGVAELCTAAQHAIRAAAYAAWAAAAAEVSAEIARTASPASIATRLAELRR</sequence>
<proteinExistence type="predicted"/>
<protein>
    <submittedName>
        <fullName evidence="1">Uncharacterized protein</fullName>
    </submittedName>
</protein>
<organism evidence="1 2">
    <name type="scientific">Catenulispora subtropica</name>
    <dbReference type="NCBI Taxonomy" id="450798"/>
    <lineage>
        <taxon>Bacteria</taxon>
        <taxon>Bacillati</taxon>
        <taxon>Actinomycetota</taxon>
        <taxon>Actinomycetes</taxon>
        <taxon>Catenulisporales</taxon>
        <taxon>Catenulisporaceae</taxon>
        <taxon>Catenulispora</taxon>
    </lineage>
</organism>
<comment type="caution">
    <text evidence="1">The sequence shown here is derived from an EMBL/GenBank/DDBJ whole genome shotgun (WGS) entry which is preliminary data.</text>
</comment>
<evidence type="ECO:0000313" key="2">
    <source>
        <dbReference type="Proteomes" id="UP001499854"/>
    </source>
</evidence>
<reference evidence="2" key="1">
    <citation type="journal article" date="2019" name="Int. J. Syst. Evol. Microbiol.">
        <title>The Global Catalogue of Microorganisms (GCM) 10K type strain sequencing project: providing services to taxonomists for standard genome sequencing and annotation.</title>
        <authorList>
            <consortium name="The Broad Institute Genomics Platform"/>
            <consortium name="The Broad Institute Genome Sequencing Center for Infectious Disease"/>
            <person name="Wu L."/>
            <person name="Ma J."/>
        </authorList>
    </citation>
    <scope>NUCLEOTIDE SEQUENCE [LARGE SCALE GENOMIC DNA]</scope>
    <source>
        <strain evidence="2">JCM 16013</strain>
    </source>
</reference>
<dbReference type="Proteomes" id="UP001499854">
    <property type="component" value="Unassembled WGS sequence"/>
</dbReference>
<gene>
    <name evidence="1" type="ORF">GCM10009838_27510</name>
</gene>
<keyword evidence="2" id="KW-1185">Reference proteome</keyword>
<dbReference type="EMBL" id="BAAAQM010000013">
    <property type="protein sequence ID" value="GAA1967691.1"/>
    <property type="molecule type" value="Genomic_DNA"/>
</dbReference>
<name>A0ABP5CU46_9ACTN</name>
<evidence type="ECO:0000313" key="1">
    <source>
        <dbReference type="EMBL" id="GAA1967691.1"/>
    </source>
</evidence>
<accession>A0ABP5CU46</accession>